<dbReference type="GO" id="GO:0004252">
    <property type="term" value="F:serine-type endopeptidase activity"/>
    <property type="evidence" value="ECO:0007669"/>
    <property type="project" value="InterPro"/>
</dbReference>
<dbReference type="SUPFAM" id="SSF50494">
    <property type="entry name" value="Trypsin-like serine proteases"/>
    <property type="match status" value="1"/>
</dbReference>
<dbReference type="Pfam" id="PF00089">
    <property type="entry name" value="Trypsin"/>
    <property type="match status" value="1"/>
</dbReference>
<dbReference type="SMART" id="SM00020">
    <property type="entry name" value="Tryp_SPc"/>
    <property type="match status" value="1"/>
</dbReference>
<dbReference type="Gene3D" id="2.40.10.10">
    <property type="entry name" value="Trypsin-like serine proteases"/>
    <property type="match status" value="1"/>
</dbReference>
<reference evidence="9" key="1">
    <citation type="submission" date="2021-02" db="EMBL/GenBank/DDBJ databases">
        <authorList>
            <person name="Nowell W R."/>
        </authorList>
    </citation>
    <scope>NUCLEOTIDE SEQUENCE</scope>
    <source>
        <strain evidence="9">Ploen Becks lab</strain>
    </source>
</reference>
<evidence type="ECO:0000256" key="4">
    <source>
        <dbReference type="ARBA" id="ARBA00022825"/>
    </source>
</evidence>
<evidence type="ECO:0000256" key="1">
    <source>
        <dbReference type="ARBA" id="ARBA00022670"/>
    </source>
</evidence>
<feature type="chain" id="PRO_5032964994" description="Peptidase S1 domain-containing protein" evidence="7">
    <location>
        <begin position="19"/>
        <end position="424"/>
    </location>
</feature>
<name>A0A813MNV5_9BILA</name>
<dbReference type="PANTHER" id="PTHR24253:SF144">
    <property type="entry name" value="CHYMOTRYPSIN-LIKE PROTEASE CTRL-1-RELATED"/>
    <property type="match status" value="1"/>
</dbReference>
<dbReference type="InterPro" id="IPR001314">
    <property type="entry name" value="Peptidase_S1A"/>
</dbReference>
<keyword evidence="4" id="KW-0720">Serine protease</keyword>
<evidence type="ECO:0000256" key="3">
    <source>
        <dbReference type="ARBA" id="ARBA00022801"/>
    </source>
</evidence>
<evidence type="ECO:0000256" key="2">
    <source>
        <dbReference type="ARBA" id="ARBA00022729"/>
    </source>
</evidence>
<feature type="signal peptide" evidence="7">
    <location>
        <begin position="1"/>
        <end position="18"/>
    </location>
</feature>
<dbReference type="InterPro" id="IPR001254">
    <property type="entry name" value="Trypsin_dom"/>
</dbReference>
<dbReference type="PRINTS" id="PR00722">
    <property type="entry name" value="CHYMOTRYPSIN"/>
</dbReference>
<evidence type="ECO:0000313" key="10">
    <source>
        <dbReference type="Proteomes" id="UP000663879"/>
    </source>
</evidence>
<evidence type="ECO:0000256" key="7">
    <source>
        <dbReference type="SAM" id="SignalP"/>
    </source>
</evidence>
<dbReference type="InterPro" id="IPR018114">
    <property type="entry name" value="TRYPSIN_HIS"/>
</dbReference>
<dbReference type="PROSITE" id="PS50240">
    <property type="entry name" value="TRYPSIN_DOM"/>
    <property type="match status" value="1"/>
</dbReference>
<dbReference type="EMBL" id="CAJNOC010000181">
    <property type="protein sequence ID" value="CAF0723648.1"/>
    <property type="molecule type" value="Genomic_DNA"/>
</dbReference>
<keyword evidence="3" id="KW-0378">Hydrolase</keyword>
<dbReference type="OrthoDB" id="546450at2759"/>
<dbReference type="CDD" id="cd00190">
    <property type="entry name" value="Tryp_SPc"/>
    <property type="match status" value="1"/>
</dbReference>
<keyword evidence="1" id="KW-0645">Protease</keyword>
<dbReference type="PROSITE" id="PS00134">
    <property type="entry name" value="TRYPSIN_HIS"/>
    <property type="match status" value="1"/>
</dbReference>
<evidence type="ECO:0000256" key="6">
    <source>
        <dbReference type="ARBA" id="ARBA00023180"/>
    </source>
</evidence>
<dbReference type="PANTHER" id="PTHR24253">
    <property type="entry name" value="TRANSMEMBRANE PROTEASE SERINE"/>
    <property type="match status" value="1"/>
</dbReference>
<accession>A0A813MNV5</accession>
<feature type="domain" description="Peptidase S1" evidence="8">
    <location>
        <begin position="122"/>
        <end position="421"/>
    </location>
</feature>
<evidence type="ECO:0000256" key="5">
    <source>
        <dbReference type="ARBA" id="ARBA00023157"/>
    </source>
</evidence>
<gene>
    <name evidence="9" type="ORF">OXX778_LOCUS2346</name>
</gene>
<evidence type="ECO:0000313" key="9">
    <source>
        <dbReference type="EMBL" id="CAF0723648.1"/>
    </source>
</evidence>
<organism evidence="9 10">
    <name type="scientific">Brachionus calyciflorus</name>
    <dbReference type="NCBI Taxonomy" id="104777"/>
    <lineage>
        <taxon>Eukaryota</taxon>
        <taxon>Metazoa</taxon>
        <taxon>Spiralia</taxon>
        <taxon>Gnathifera</taxon>
        <taxon>Rotifera</taxon>
        <taxon>Eurotatoria</taxon>
        <taxon>Monogononta</taxon>
        <taxon>Pseudotrocha</taxon>
        <taxon>Ploima</taxon>
        <taxon>Brachionidae</taxon>
        <taxon>Brachionus</taxon>
    </lineage>
</organism>
<keyword evidence="2 7" id="KW-0732">Signal</keyword>
<dbReference type="Proteomes" id="UP000663879">
    <property type="component" value="Unassembled WGS sequence"/>
</dbReference>
<dbReference type="InterPro" id="IPR009003">
    <property type="entry name" value="Peptidase_S1_PA"/>
</dbReference>
<evidence type="ECO:0000259" key="8">
    <source>
        <dbReference type="PROSITE" id="PS50240"/>
    </source>
</evidence>
<proteinExistence type="predicted"/>
<comment type="caution">
    <text evidence="9">The sequence shown here is derived from an EMBL/GenBank/DDBJ whole genome shotgun (WGS) entry which is preliminary data.</text>
</comment>
<protein>
    <recommendedName>
        <fullName evidence="8">Peptidase S1 domain-containing protein</fullName>
    </recommendedName>
</protein>
<sequence length="424" mass="48101">MFFYFEIFLVFLISNVYSNVLESALRGIPGVANLAYQHSNYYVMPKPTYRSYPYQSYSYNPQNPFFQQPLQQPSTYYNQPPSRDFKPQYPKFKSNSDDIRMNFNEDIYGQCGYIAPRVTKYVANGDDTESKLWPWYVQIVIAGNNRSESETFCGGTIIHKKYVLTAAHCYDDLLPSKRSRNTVVLAKGINNIIPRVRNGKKSDNIVKIRVKDVTLHPEYIPAMTESEARRKGVTPGPLHDLAIIELRHESSDVYEQVIPVCLPSENYDIKANTQCKIMGHGFMSANDEDQFIMPNILQSADVRLSTNQECKDGVESASIKSKINSDTLCVKGPVHPCVGDSGGPLLCAGESNSNIKGADELDDYENEQNPDQYEPKRAKWYLCGVTSFAVSTDEHDRCGSYKSAVFGKVSNYIRWIKQVINERI</sequence>
<dbReference type="AlphaFoldDB" id="A0A813MNV5"/>
<keyword evidence="10" id="KW-1185">Reference proteome</keyword>
<dbReference type="GO" id="GO:0006508">
    <property type="term" value="P:proteolysis"/>
    <property type="evidence" value="ECO:0007669"/>
    <property type="project" value="UniProtKB-KW"/>
</dbReference>
<dbReference type="InterPro" id="IPR043504">
    <property type="entry name" value="Peptidase_S1_PA_chymotrypsin"/>
</dbReference>
<keyword evidence="5" id="KW-1015">Disulfide bond</keyword>
<keyword evidence="6" id="KW-0325">Glycoprotein</keyword>